<organism evidence="2 3">
    <name type="scientific">Rheinheimera aquimaris</name>
    <dbReference type="NCBI Taxonomy" id="412437"/>
    <lineage>
        <taxon>Bacteria</taxon>
        <taxon>Pseudomonadati</taxon>
        <taxon>Pseudomonadota</taxon>
        <taxon>Gammaproteobacteria</taxon>
        <taxon>Chromatiales</taxon>
        <taxon>Chromatiaceae</taxon>
        <taxon>Rheinheimera</taxon>
    </lineage>
</organism>
<name>A0ABP3NXR2_9GAMM</name>
<keyword evidence="1" id="KW-0812">Transmembrane</keyword>
<feature type="transmembrane region" description="Helical" evidence="1">
    <location>
        <begin position="7"/>
        <end position="25"/>
    </location>
</feature>
<reference evidence="3" key="1">
    <citation type="journal article" date="2019" name="Int. J. Syst. Evol. Microbiol.">
        <title>The Global Catalogue of Microorganisms (GCM) 10K type strain sequencing project: providing services to taxonomists for standard genome sequencing and annotation.</title>
        <authorList>
            <consortium name="The Broad Institute Genomics Platform"/>
            <consortium name="The Broad Institute Genome Sequencing Center for Infectious Disease"/>
            <person name="Wu L."/>
            <person name="Ma J."/>
        </authorList>
    </citation>
    <scope>NUCLEOTIDE SEQUENCE [LARGE SCALE GENOMIC DNA]</scope>
    <source>
        <strain evidence="3">JCM 14331</strain>
    </source>
</reference>
<keyword evidence="3" id="KW-1185">Reference proteome</keyword>
<comment type="caution">
    <text evidence="2">The sequence shown here is derived from an EMBL/GenBank/DDBJ whole genome shotgun (WGS) entry which is preliminary data.</text>
</comment>
<keyword evidence="1" id="KW-0472">Membrane</keyword>
<protein>
    <recommendedName>
        <fullName evidence="4">Inner membrane protein</fullName>
    </recommendedName>
</protein>
<dbReference type="RefSeq" id="WP_226767742.1">
    <property type="nucleotide sequence ID" value="NZ_BAAAEO010000004.1"/>
</dbReference>
<evidence type="ECO:0000256" key="1">
    <source>
        <dbReference type="SAM" id="Phobius"/>
    </source>
</evidence>
<gene>
    <name evidence="2" type="ORF">GCM10009098_24880</name>
</gene>
<feature type="transmembrane region" description="Helical" evidence="1">
    <location>
        <begin position="31"/>
        <end position="49"/>
    </location>
</feature>
<evidence type="ECO:0000313" key="2">
    <source>
        <dbReference type="EMBL" id="GAA0556047.1"/>
    </source>
</evidence>
<sequence length="71" mass="8336">MKKLPVNMLHSLLWAAIILLLAWLFRDTAQSQNWLFCVIALWCCSNCLLQNRLCRRQKPCTTLSETDKELK</sequence>
<accession>A0ABP3NXR2</accession>
<dbReference type="Proteomes" id="UP001501169">
    <property type="component" value="Unassembled WGS sequence"/>
</dbReference>
<proteinExistence type="predicted"/>
<dbReference type="EMBL" id="BAAAEO010000004">
    <property type="protein sequence ID" value="GAA0556047.1"/>
    <property type="molecule type" value="Genomic_DNA"/>
</dbReference>
<keyword evidence="1" id="KW-1133">Transmembrane helix</keyword>
<evidence type="ECO:0000313" key="3">
    <source>
        <dbReference type="Proteomes" id="UP001501169"/>
    </source>
</evidence>
<evidence type="ECO:0008006" key="4">
    <source>
        <dbReference type="Google" id="ProtNLM"/>
    </source>
</evidence>